<organism evidence="1 2">
    <name type="scientific">Mycena alexandri</name>
    <dbReference type="NCBI Taxonomy" id="1745969"/>
    <lineage>
        <taxon>Eukaryota</taxon>
        <taxon>Fungi</taxon>
        <taxon>Dikarya</taxon>
        <taxon>Basidiomycota</taxon>
        <taxon>Agaricomycotina</taxon>
        <taxon>Agaricomycetes</taxon>
        <taxon>Agaricomycetidae</taxon>
        <taxon>Agaricales</taxon>
        <taxon>Marasmiineae</taxon>
        <taxon>Mycenaceae</taxon>
        <taxon>Mycena</taxon>
    </lineage>
</organism>
<proteinExistence type="predicted"/>
<accession>A0AAD6S2U5</accession>
<dbReference type="AlphaFoldDB" id="A0AAD6S2U5"/>
<reference evidence="1" key="1">
    <citation type="submission" date="2023-03" db="EMBL/GenBank/DDBJ databases">
        <title>Massive genome expansion in bonnet fungi (Mycena s.s.) driven by repeated elements and novel gene families across ecological guilds.</title>
        <authorList>
            <consortium name="Lawrence Berkeley National Laboratory"/>
            <person name="Harder C.B."/>
            <person name="Miyauchi S."/>
            <person name="Viragh M."/>
            <person name="Kuo A."/>
            <person name="Thoen E."/>
            <person name="Andreopoulos B."/>
            <person name="Lu D."/>
            <person name="Skrede I."/>
            <person name="Drula E."/>
            <person name="Henrissat B."/>
            <person name="Morin E."/>
            <person name="Kohler A."/>
            <person name="Barry K."/>
            <person name="LaButti K."/>
            <person name="Morin E."/>
            <person name="Salamov A."/>
            <person name="Lipzen A."/>
            <person name="Mereny Z."/>
            <person name="Hegedus B."/>
            <person name="Baldrian P."/>
            <person name="Stursova M."/>
            <person name="Weitz H."/>
            <person name="Taylor A."/>
            <person name="Grigoriev I.V."/>
            <person name="Nagy L.G."/>
            <person name="Martin F."/>
            <person name="Kauserud H."/>
        </authorList>
    </citation>
    <scope>NUCLEOTIDE SEQUENCE</scope>
    <source>
        <strain evidence="1">CBHHK200</strain>
    </source>
</reference>
<evidence type="ECO:0000313" key="1">
    <source>
        <dbReference type="EMBL" id="KAJ7019241.1"/>
    </source>
</evidence>
<evidence type="ECO:0000313" key="2">
    <source>
        <dbReference type="Proteomes" id="UP001218188"/>
    </source>
</evidence>
<protein>
    <submittedName>
        <fullName evidence="1">Uncharacterized protein</fullName>
    </submittedName>
</protein>
<dbReference type="Proteomes" id="UP001218188">
    <property type="component" value="Unassembled WGS sequence"/>
</dbReference>
<sequence length="222" mass="25172">MAYRPLTPPHITLNITHTPVFVPTPHNVLAIESYFGLGGPGLAVAFLYNPLDPKTGIAISEEGRLAPVLEERWLEFERAVAAAHMVLQEMWGVGNWWSRPQNTTCPTDVYYDLGPGDSLMRFTLSEHTVSISTRWSEYEPDDVQWYDSDRAIKVVDVVPGQSVEVEHIIRTLADELLPWDYSEPSEAPPIPPDIRAMVRATAVMARIRRRRGMRFLSPFEFP</sequence>
<name>A0AAD6S2U5_9AGAR</name>
<gene>
    <name evidence="1" type="ORF">C8F04DRAFT_350486</name>
</gene>
<comment type="caution">
    <text evidence="1">The sequence shown here is derived from an EMBL/GenBank/DDBJ whole genome shotgun (WGS) entry which is preliminary data.</text>
</comment>
<dbReference type="EMBL" id="JARJCM010000301">
    <property type="protein sequence ID" value="KAJ7019241.1"/>
    <property type="molecule type" value="Genomic_DNA"/>
</dbReference>
<keyword evidence="2" id="KW-1185">Reference proteome</keyword>